<evidence type="ECO:0000256" key="2">
    <source>
        <dbReference type="ARBA" id="ARBA00022771"/>
    </source>
</evidence>
<feature type="region of interest" description="Disordered" evidence="5">
    <location>
        <begin position="59"/>
        <end position="79"/>
    </location>
</feature>
<dbReference type="GO" id="GO:0008270">
    <property type="term" value="F:zinc ion binding"/>
    <property type="evidence" value="ECO:0007669"/>
    <property type="project" value="UniProtKB-KW"/>
</dbReference>
<keyword evidence="1" id="KW-0479">Metal-binding</keyword>
<dbReference type="InterPro" id="IPR013083">
    <property type="entry name" value="Znf_RING/FYVE/PHD"/>
</dbReference>
<keyword evidence="2 4" id="KW-0863">Zinc-finger</keyword>
<name>A0A813E405_POLGL</name>
<evidence type="ECO:0000256" key="1">
    <source>
        <dbReference type="ARBA" id="ARBA00022723"/>
    </source>
</evidence>
<evidence type="ECO:0000256" key="4">
    <source>
        <dbReference type="PROSITE-ProRule" id="PRU00175"/>
    </source>
</evidence>
<reference evidence="7" key="1">
    <citation type="submission" date="2021-02" db="EMBL/GenBank/DDBJ databases">
        <authorList>
            <person name="Dougan E. K."/>
            <person name="Rhodes N."/>
            <person name="Thang M."/>
            <person name="Chan C."/>
        </authorList>
    </citation>
    <scope>NUCLEOTIDE SEQUENCE</scope>
</reference>
<dbReference type="InterPro" id="IPR051834">
    <property type="entry name" value="RING_finger_E3_ligase"/>
</dbReference>
<dbReference type="InterPro" id="IPR001841">
    <property type="entry name" value="Znf_RING"/>
</dbReference>
<dbReference type="Proteomes" id="UP000654075">
    <property type="component" value="Unassembled WGS sequence"/>
</dbReference>
<dbReference type="GO" id="GO:0061630">
    <property type="term" value="F:ubiquitin protein ligase activity"/>
    <property type="evidence" value="ECO:0007669"/>
    <property type="project" value="TreeGrafter"/>
</dbReference>
<dbReference type="Pfam" id="PF13639">
    <property type="entry name" value="zf-RING_2"/>
    <property type="match status" value="1"/>
</dbReference>
<sequence>MWVSETRCPRWAQRCLECRCLPWRRRSGRLPSLGAGSNLDVEGELAEVMLLANAFLEPTSGLRRPGETSRTPFTAPHHQRVELSSMAGRGARSLDHRESAATPMLASPDPVHVPLQPLQLVSEVGDSQPGQSREGDAEAAELGSDSYSSVEAALLLSQLNQEEEWSMSYIRDEDGGEGDAECRVCLVDYEPGDRVVRLPCMHFAHSRCMETWLVRVPRCPVCQTSLQEALQLSGTG</sequence>
<dbReference type="OrthoDB" id="313293at2759"/>
<dbReference type="PROSITE" id="PS50089">
    <property type="entry name" value="ZF_RING_2"/>
    <property type="match status" value="1"/>
</dbReference>
<comment type="caution">
    <text evidence="7">The sequence shown here is derived from an EMBL/GenBank/DDBJ whole genome shotgun (WGS) entry which is preliminary data.</text>
</comment>
<dbReference type="GO" id="GO:0006511">
    <property type="term" value="P:ubiquitin-dependent protein catabolic process"/>
    <property type="evidence" value="ECO:0007669"/>
    <property type="project" value="TreeGrafter"/>
</dbReference>
<evidence type="ECO:0000313" key="7">
    <source>
        <dbReference type="EMBL" id="CAE8594709.1"/>
    </source>
</evidence>
<dbReference type="PANTHER" id="PTHR45931:SF3">
    <property type="entry name" value="RING ZINC FINGER-CONTAINING PROTEIN"/>
    <property type="match status" value="1"/>
</dbReference>
<gene>
    <name evidence="7" type="ORF">PGLA1383_LOCUS13234</name>
</gene>
<feature type="domain" description="RING-type" evidence="6">
    <location>
        <begin position="182"/>
        <end position="223"/>
    </location>
</feature>
<dbReference type="GO" id="GO:0005634">
    <property type="term" value="C:nucleus"/>
    <property type="evidence" value="ECO:0007669"/>
    <property type="project" value="TreeGrafter"/>
</dbReference>
<evidence type="ECO:0000256" key="5">
    <source>
        <dbReference type="SAM" id="MobiDB-lite"/>
    </source>
</evidence>
<dbReference type="AlphaFoldDB" id="A0A813E405"/>
<keyword evidence="3" id="KW-0862">Zinc</keyword>
<dbReference type="SUPFAM" id="SSF57850">
    <property type="entry name" value="RING/U-box"/>
    <property type="match status" value="1"/>
</dbReference>
<dbReference type="EMBL" id="CAJNNV010007291">
    <property type="protein sequence ID" value="CAE8594709.1"/>
    <property type="molecule type" value="Genomic_DNA"/>
</dbReference>
<evidence type="ECO:0000256" key="3">
    <source>
        <dbReference type="ARBA" id="ARBA00022833"/>
    </source>
</evidence>
<evidence type="ECO:0000313" key="8">
    <source>
        <dbReference type="Proteomes" id="UP000654075"/>
    </source>
</evidence>
<dbReference type="Gene3D" id="3.30.40.10">
    <property type="entry name" value="Zinc/RING finger domain, C3HC4 (zinc finger)"/>
    <property type="match status" value="1"/>
</dbReference>
<evidence type="ECO:0000259" key="6">
    <source>
        <dbReference type="PROSITE" id="PS50089"/>
    </source>
</evidence>
<proteinExistence type="predicted"/>
<keyword evidence="8" id="KW-1185">Reference proteome</keyword>
<organism evidence="7 8">
    <name type="scientific">Polarella glacialis</name>
    <name type="common">Dinoflagellate</name>
    <dbReference type="NCBI Taxonomy" id="89957"/>
    <lineage>
        <taxon>Eukaryota</taxon>
        <taxon>Sar</taxon>
        <taxon>Alveolata</taxon>
        <taxon>Dinophyceae</taxon>
        <taxon>Suessiales</taxon>
        <taxon>Suessiaceae</taxon>
        <taxon>Polarella</taxon>
    </lineage>
</organism>
<accession>A0A813E405</accession>
<protein>
    <recommendedName>
        <fullName evidence="6">RING-type domain-containing protein</fullName>
    </recommendedName>
</protein>
<dbReference type="PANTHER" id="PTHR45931">
    <property type="entry name" value="SI:CH211-59O9.10"/>
    <property type="match status" value="1"/>
</dbReference>
<dbReference type="SMART" id="SM00184">
    <property type="entry name" value="RING"/>
    <property type="match status" value="1"/>
</dbReference>